<dbReference type="GO" id="GO:1904047">
    <property type="term" value="F:S-adenosyl-L-methionine binding"/>
    <property type="evidence" value="ECO:0007669"/>
    <property type="project" value="TreeGrafter"/>
</dbReference>
<dbReference type="EC" id="2.1.1.72" evidence="2 7"/>
<keyword evidence="4 7" id="KW-0808">Transferase</keyword>
<dbReference type="Gene3D" id="3.40.50.150">
    <property type="entry name" value="Vaccinia Virus protein VP39"/>
    <property type="match status" value="1"/>
</dbReference>
<dbReference type="SUPFAM" id="SSF53335">
    <property type="entry name" value="S-adenosyl-L-methionine-dependent methyltransferases"/>
    <property type="match status" value="1"/>
</dbReference>
<protein>
    <recommendedName>
        <fullName evidence="2 7">Site-specific DNA-methyltransferase (adenine-specific)</fullName>
        <ecNumber evidence="2 7">2.1.1.72</ecNumber>
    </recommendedName>
</protein>
<comment type="similarity">
    <text evidence="1 7">Belongs to the N(4)/N(6)-methyltransferase family.</text>
</comment>
<organism evidence="8 9">
    <name type="scientific">Arsenophonus nasoniae</name>
    <name type="common">son-killer infecting Nasonia vitripennis</name>
    <dbReference type="NCBI Taxonomy" id="638"/>
    <lineage>
        <taxon>Bacteria</taxon>
        <taxon>Pseudomonadati</taxon>
        <taxon>Pseudomonadota</taxon>
        <taxon>Gammaproteobacteria</taxon>
        <taxon>Enterobacterales</taxon>
        <taxon>Morganellaceae</taxon>
        <taxon>Arsenophonus</taxon>
    </lineage>
</organism>
<proteinExistence type="inferred from homology"/>
<dbReference type="PROSITE" id="PS00092">
    <property type="entry name" value="N6_MTASE"/>
    <property type="match status" value="1"/>
</dbReference>
<dbReference type="KEGG" id="ans:ArsFIN_55530"/>
<dbReference type="InterPro" id="IPR002052">
    <property type="entry name" value="DNA_methylase_N6_adenine_CS"/>
</dbReference>
<dbReference type="GO" id="GO:0006298">
    <property type="term" value="P:mismatch repair"/>
    <property type="evidence" value="ECO:0007669"/>
    <property type="project" value="TreeGrafter"/>
</dbReference>
<evidence type="ECO:0000256" key="1">
    <source>
        <dbReference type="ARBA" id="ARBA00006594"/>
    </source>
</evidence>
<evidence type="ECO:0000313" key="8">
    <source>
        <dbReference type="EMBL" id="QBY46942.1"/>
    </source>
</evidence>
<evidence type="ECO:0000256" key="7">
    <source>
        <dbReference type="RuleBase" id="RU361257"/>
    </source>
</evidence>
<keyword evidence="5 7" id="KW-0949">S-adenosyl-L-methionine</keyword>
<keyword evidence="8" id="KW-0614">Plasmid</keyword>
<dbReference type="Gene3D" id="1.10.1020.10">
    <property type="entry name" value="Adenine-specific Methyltransferase, Domain 2"/>
    <property type="match status" value="1"/>
</dbReference>
<dbReference type="PANTHER" id="PTHR30481:SF3">
    <property type="entry name" value="DNA ADENINE METHYLASE"/>
    <property type="match status" value="1"/>
</dbReference>
<dbReference type="RefSeq" id="WP_135679259.1">
    <property type="nucleotide sequence ID" value="NZ_CP038625.1"/>
</dbReference>
<dbReference type="GO" id="GO:0032259">
    <property type="term" value="P:methylation"/>
    <property type="evidence" value="ECO:0007669"/>
    <property type="project" value="UniProtKB-KW"/>
</dbReference>
<sequence>MANKTILKWAGSKVQIMPQLLPHLPKTRRLVEPFAGSCAVMMNTDYGSYLLADANADLINFYEMMIHHNTVFIEAAKLLFSPFARTGSDEKQRYYRIRHQFNYQAMTLLWRAVCFLYLNKHGFNGLCRYNQKGQFNVPAGKYKTVYFPEKEINQFIGRQAQSITLHCRDWSETLSLVTKDDGIYCDPPYLAHKNGFTQYCPEKFTEAEHEKLAKRLKKMNTRRGNPITVSNSMAAKSLYADLGFTVHEISAPRTISGKRQMAKEIIAVLGGKS</sequence>
<evidence type="ECO:0000256" key="4">
    <source>
        <dbReference type="ARBA" id="ARBA00022679"/>
    </source>
</evidence>
<dbReference type="GO" id="GO:0043565">
    <property type="term" value="F:sequence-specific DNA binding"/>
    <property type="evidence" value="ECO:0007669"/>
    <property type="project" value="TreeGrafter"/>
</dbReference>
<gene>
    <name evidence="8" type="primary">dam_4</name>
    <name evidence="8" type="ORF">ArsFIN_55530</name>
</gene>
<dbReference type="NCBIfam" id="TIGR00571">
    <property type="entry name" value="dam"/>
    <property type="match status" value="1"/>
</dbReference>
<dbReference type="InterPro" id="IPR012327">
    <property type="entry name" value="MeTrfase_D12"/>
</dbReference>
<evidence type="ECO:0000313" key="9">
    <source>
        <dbReference type="Proteomes" id="UP000295134"/>
    </source>
</evidence>
<evidence type="ECO:0000256" key="2">
    <source>
        <dbReference type="ARBA" id="ARBA00011900"/>
    </source>
</evidence>
<dbReference type="PANTHER" id="PTHR30481">
    <property type="entry name" value="DNA ADENINE METHYLASE"/>
    <property type="match status" value="1"/>
</dbReference>
<dbReference type="InterPro" id="IPR023095">
    <property type="entry name" value="Ade_MeTrfase_dom_2"/>
</dbReference>
<dbReference type="GO" id="GO:0009307">
    <property type="term" value="P:DNA restriction-modification system"/>
    <property type="evidence" value="ECO:0007669"/>
    <property type="project" value="InterPro"/>
</dbReference>
<evidence type="ECO:0000256" key="3">
    <source>
        <dbReference type="ARBA" id="ARBA00022603"/>
    </source>
</evidence>
<dbReference type="Pfam" id="PF02086">
    <property type="entry name" value="MethyltransfD12"/>
    <property type="match status" value="1"/>
</dbReference>
<dbReference type="InterPro" id="IPR029063">
    <property type="entry name" value="SAM-dependent_MTases_sf"/>
</dbReference>
<dbReference type="EMBL" id="CP038625">
    <property type="protein sequence ID" value="QBY46942.1"/>
    <property type="molecule type" value="Genomic_DNA"/>
</dbReference>
<dbReference type="Proteomes" id="UP000295134">
    <property type="component" value="Plasmid pArsFIN13"/>
</dbReference>
<dbReference type="PIRSF" id="PIRSF000398">
    <property type="entry name" value="M_m6A_EcoRV"/>
    <property type="match status" value="1"/>
</dbReference>
<dbReference type="PRINTS" id="PR00505">
    <property type="entry name" value="D12N6MTFRASE"/>
</dbReference>
<dbReference type="REBASE" id="306052">
    <property type="entry name" value="M.AnaFINORF55530P"/>
</dbReference>
<geneLocation type="plasmid" evidence="9">
    <name>parsfin13</name>
</geneLocation>
<evidence type="ECO:0000256" key="6">
    <source>
        <dbReference type="ARBA" id="ARBA00047942"/>
    </source>
</evidence>
<evidence type="ECO:0000256" key="5">
    <source>
        <dbReference type="ARBA" id="ARBA00022691"/>
    </source>
</evidence>
<dbReference type="InterPro" id="IPR012263">
    <property type="entry name" value="M_m6A_EcoRV"/>
</dbReference>
<comment type="catalytic activity">
    <reaction evidence="6 7">
        <text>a 2'-deoxyadenosine in DNA + S-adenosyl-L-methionine = an N(6)-methyl-2'-deoxyadenosine in DNA + S-adenosyl-L-homocysteine + H(+)</text>
        <dbReference type="Rhea" id="RHEA:15197"/>
        <dbReference type="Rhea" id="RHEA-COMP:12418"/>
        <dbReference type="Rhea" id="RHEA-COMP:12419"/>
        <dbReference type="ChEBI" id="CHEBI:15378"/>
        <dbReference type="ChEBI" id="CHEBI:57856"/>
        <dbReference type="ChEBI" id="CHEBI:59789"/>
        <dbReference type="ChEBI" id="CHEBI:90615"/>
        <dbReference type="ChEBI" id="CHEBI:90616"/>
        <dbReference type="EC" id="2.1.1.72"/>
    </reaction>
</comment>
<accession>A0A4P7LCU1</accession>
<dbReference type="AlphaFoldDB" id="A0A4P7LCU1"/>
<dbReference type="GO" id="GO:0009007">
    <property type="term" value="F:site-specific DNA-methyltransferase (adenine-specific) activity"/>
    <property type="evidence" value="ECO:0007669"/>
    <property type="project" value="UniProtKB-UniRule"/>
</dbReference>
<dbReference type="GeneID" id="39751644"/>
<reference evidence="8 9" key="1">
    <citation type="submission" date="2019-03" db="EMBL/GenBank/DDBJ databases">
        <title>Long-read sequencing reveals hyperdense prophage content in a complex bacterial symbiont genome.</title>
        <authorList>
            <person name="Frost C.L."/>
            <person name="Siozios S."/>
            <person name="Nadal-Jimenez P."/>
            <person name="Brockhurst M.A."/>
            <person name="King K.C."/>
            <person name="Darby A.C."/>
            <person name="Hurst G.D.D."/>
        </authorList>
    </citation>
    <scope>NUCLEOTIDE SEQUENCE [LARGE SCALE GENOMIC DNA]</scope>
    <source>
        <strain evidence="8 9">FIN</strain>
        <plasmid evidence="9">parsfin13</plasmid>
    </source>
</reference>
<dbReference type="REBASE" id="712231">
    <property type="entry name" value="M.AnaCHORF25305P"/>
</dbReference>
<keyword evidence="3 7" id="KW-0489">Methyltransferase</keyword>
<name>A0A4P7LCU1_9GAMM</name>